<evidence type="ECO:0000313" key="4">
    <source>
        <dbReference type="EMBL" id="BCK55372.1"/>
    </source>
</evidence>
<feature type="transmembrane region" description="Helical" evidence="2">
    <location>
        <begin position="46"/>
        <end position="69"/>
    </location>
</feature>
<sequence>MRGARPRGSVASGIVLRGEVEAGAGETAADAAARPRRRWWTPVRGLLLSVAVLLGLYTLLAQLLALLPVPWTRPLLRVSFAQLVVLGLGWFRDWLGSWNLVLACAAVLAALLAVRLRGTWPTGAITAVTAAGLVMCLVTATGLALSAHTATGRWVLFAPIPLVTAGKSPDETITYATLDGQPLRADLYLPAARPDPAPLVVHIHGGGFVGGSKGPGPYNHWLAEQGYAVLDVDYRLADADHPRWNTEDADVGCALTWAAAHARKYRWDLERVATFGGSAGGNLAINVAYKANAGRLRPSCGTATELPKVRAVVAVYPAVDLSGSAADTAQGESLSRQYLGGPAATFPERYAATDSAPQITPAAPPTLLFHGRGDHLVFASRTAEFADELTAAGVANRLVELPYLDHGFDTEALNTGAQVGRAIALDWLDRHT</sequence>
<dbReference type="Pfam" id="PF20434">
    <property type="entry name" value="BD-FAE"/>
    <property type="match status" value="1"/>
</dbReference>
<dbReference type="InterPro" id="IPR050300">
    <property type="entry name" value="GDXG_lipolytic_enzyme"/>
</dbReference>
<dbReference type="Proteomes" id="UP000516173">
    <property type="component" value="Chromosome"/>
</dbReference>
<reference evidence="4 5" key="1">
    <citation type="submission" date="2020-08" db="EMBL/GenBank/DDBJ databases">
        <title>Genome Sequencing of Nocardia wallacei strain FMUON74 and assembly.</title>
        <authorList>
            <person name="Toyokawa M."/>
            <person name="Uesaka K."/>
        </authorList>
    </citation>
    <scope>NUCLEOTIDE SEQUENCE [LARGE SCALE GENOMIC DNA]</scope>
    <source>
        <strain evidence="4 5">FMUON74</strain>
    </source>
</reference>
<dbReference type="AlphaFoldDB" id="A0A7G1KJE8"/>
<keyword evidence="2" id="KW-0472">Membrane</keyword>
<dbReference type="InterPro" id="IPR029058">
    <property type="entry name" value="AB_hydrolase_fold"/>
</dbReference>
<accession>A0A7G1KJE8</accession>
<keyword evidence="5" id="KW-1185">Reference proteome</keyword>
<keyword evidence="2" id="KW-1133">Transmembrane helix</keyword>
<proteinExistence type="predicted"/>
<dbReference type="SUPFAM" id="SSF53474">
    <property type="entry name" value="alpha/beta-Hydrolases"/>
    <property type="match status" value="1"/>
</dbReference>
<dbReference type="PANTHER" id="PTHR48081">
    <property type="entry name" value="AB HYDROLASE SUPERFAMILY PROTEIN C4A8.06C"/>
    <property type="match status" value="1"/>
</dbReference>
<evidence type="ECO:0000313" key="5">
    <source>
        <dbReference type="Proteomes" id="UP000516173"/>
    </source>
</evidence>
<feature type="transmembrane region" description="Helical" evidence="2">
    <location>
        <begin position="98"/>
        <end position="118"/>
    </location>
</feature>
<gene>
    <name evidence="4" type="ORF">NWFMUON74_31440</name>
</gene>
<keyword evidence="1" id="KW-0378">Hydrolase</keyword>
<feature type="transmembrane region" description="Helical" evidence="2">
    <location>
        <begin position="124"/>
        <end position="145"/>
    </location>
</feature>
<evidence type="ECO:0000256" key="2">
    <source>
        <dbReference type="SAM" id="Phobius"/>
    </source>
</evidence>
<dbReference type="InterPro" id="IPR049492">
    <property type="entry name" value="BD-FAE-like_dom"/>
</dbReference>
<dbReference type="KEGG" id="nwl:NWFMUON74_31440"/>
<organism evidence="4 5">
    <name type="scientific">Nocardia wallacei</name>
    <dbReference type="NCBI Taxonomy" id="480035"/>
    <lineage>
        <taxon>Bacteria</taxon>
        <taxon>Bacillati</taxon>
        <taxon>Actinomycetota</taxon>
        <taxon>Actinomycetes</taxon>
        <taxon>Mycobacteriales</taxon>
        <taxon>Nocardiaceae</taxon>
        <taxon>Nocardia</taxon>
    </lineage>
</organism>
<name>A0A7G1KJE8_9NOCA</name>
<dbReference type="Gene3D" id="3.40.50.1820">
    <property type="entry name" value="alpha/beta hydrolase"/>
    <property type="match status" value="1"/>
</dbReference>
<evidence type="ECO:0000256" key="1">
    <source>
        <dbReference type="ARBA" id="ARBA00022801"/>
    </source>
</evidence>
<evidence type="ECO:0000259" key="3">
    <source>
        <dbReference type="Pfam" id="PF20434"/>
    </source>
</evidence>
<protein>
    <recommendedName>
        <fullName evidence="3">BD-FAE-like domain-containing protein</fullName>
    </recommendedName>
</protein>
<dbReference type="EMBL" id="AP023396">
    <property type="protein sequence ID" value="BCK55372.1"/>
    <property type="molecule type" value="Genomic_DNA"/>
</dbReference>
<keyword evidence="2" id="KW-0812">Transmembrane</keyword>
<dbReference type="GO" id="GO:0016787">
    <property type="term" value="F:hydrolase activity"/>
    <property type="evidence" value="ECO:0007669"/>
    <property type="project" value="UniProtKB-KW"/>
</dbReference>
<feature type="domain" description="BD-FAE-like" evidence="3">
    <location>
        <begin position="186"/>
        <end position="389"/>
    </location>
</feature>